<evidence type="ECO:0000256" key="7">
    <source>
        <dbReference type="ARBA" id="ARBA00023077"/>
    </source>
</evidence>
<gene>
    <name evidence="17" type="ORF">E4O92_24385</name>
</gene>
<name>A0A4Y9SP94_9BURK</name>
<keyword evidence="7 12" id="KW-0798">TonB box</keyword>
<feature type="compositionally biased region" description="Polar residues" evidence="13">
    <location>
        <begin position="24"/>
        <end position="33"/>
    </location>
</feature>
<dbReference type="Proteomes" id="UP000297258">
    <property type="component" value="Unassembled WGS sequence"/>
</dbReference>
<keyword evidence="9 17" id="KW-0675">Receptor</keyword>
<reference evidence="17 18" key="1">
    <citation type="submission" date="2019-03" db="EMBL/GenBank/DDBJ databases">
        <title>Draft genome of Massilia hortus sp. nov., a novel bacterial species of the Oxalobacteraceae family.</title>
        <authorList>
            <person name="Peta V."/>
            <person name="Raths R."/>
            <person name="Bucking H."/>
        </authorList>
    </citation>
    <scope>NUCLEOTIDE SEQUENCE [LARGE SCALE GENOMIC DNA]</scope>
    <source>
        <strain evidence="17 18">ONC3</strain>
    </source>
</reference>
<feature type="domain" description="TonB-dependent receptor-like beta-barrel" evidence="15">
    <location>
        <begin position="283"/>
        <end position="700"/>
    </location>
</feature>
<dbReference type="Gene3D" id="2.170.130.10">
    <property type="entry name" value="TonB-dependent receptor, plug domain"/>
    <property type="match status" value="1"/>
</dbReference>
<keyword evidence="6 14" id="KW-0732">Signal</keyword>
<dbReference type="PANTHER" id="PTHR30069">
    <property type="entry name" value="TONB-DEPENDENT OUTER MEMBRANE RECEPTOR"/>
    <property type="match status" value="1"/>
</dbReference>
<comment type="caution">
    <text evidence="17">The sequence shown here is derived from an EMBL/GenBank/DDBJ whole genome shotgun (WGS) entry which is preliminary data.</text>
</comment>
<dbReference type="SUPFAM" id="SSF56935">
    <property type="entry name" value="Porins"/>
    <property type="match status" value="1"/>
</dbReference>
<evidence type="ECO:0000256" key="9">
    <source>
        <dbReference type="ARBA" id="ARBA00023170"/>
    </source>
</evidence>
<evidence type="ECO:0000313" key="17">
    <source>
        <dbReference type="EMBL" id="TFW27327.1"/>
    </source>
</evidence>
<dbReference type="InterPro" id="IPR039426">
    <property type="entry name" value="TonB-dep_rcpt-like"/>
</dbReference>
<dbReference type="GO" id="GO:0044718">
    <property type="term" value="P:siderophore transmembrane transport"/>
    <property type="evidence" value="ECO:0007669"/>
    <property type="project" value="TreeGrafter"/>
</dbReference>
<feature type="region of interest" description="Disordered" evidence="13">
    <location>
        <begin position="24"/>
        <end position="74"/>
    </location>
</feature>
<feature type="compositionally biased region" description="Basic and acidic residues" evidence="13">
    <location>
        <begin position="34"/>
        <end position="51"/>
    </location>
</feature>
<evidence type="ECO:0000256" key="2">
    <source>
        <dbReference type="ARBA" id="ARBA00009810"/>
    </source>
</evidence>
<evidence type="ECO:0000256" key="14">
    <source>
        <dbReference type="SAM" id="SignalP"/>
    </source>
</evidence>
<feature type="chain" id="PRO_5021493348" evidence="14">
    <location>
        <begin position="23"/>
        <end position="738"/>
    </location>
</feature>
<evidence type="ECO:0000256" key="1">
    <source>
        <dbReference type="ARBA" id="ARBA00004571"/>
    </source>
</evidence>
<protein>
    <submittedName>
        <fullName evidence="17">TonB-dependent receptor</fullName>
    </submittedName>
</protein>
<proteinExistence type="inferred from homology"/>
<dbReference type="Pfam" id="PF00593">
    <property type="entry name" value="TonB_dep_Rec_b-barrel"/>
    <property type="match status" value="1"/>
</dbReference>
<evidence type="ECO:0000256" key="6">
    <source>
        <dbReference type="ARBA" id="ARBA00022729"/>
    </source>
</evidence>
<comment type="similarity">
    <text evidence="2 11 12">Belongs to the TonB-dependent receptor family.</text>
</comment>
<sequence length="738" mass="82406">MPFQPTRIALAVLLLSPSVLMAQSKEQPATPVSEQKDAKPANEADQSKDEPPMQTVEVKGSANDYDPRRDDTASKTVMNAEEIRKYGDTNVFDVLKRAPGVTVTGNSIRMRGLGGGYTQILVNGDRPPPGFSLDNLSPDQIERIEIVRAASAEYSMQAIAGTINIILRNVVAKPQRDVRISTSRTPQGRHDNASGTWAQKIGNLSYFLNGAAFTGRSDFWSRGTSQFVLPDGTLSQSRESTDEGNFRYEGISLFPRVTWKRDNGDELNVQVGLQAVRPHSEYSWRNNNLVGTFPSPDWVEGQSRSSNGQLMYRGEVNWITKPVGGKLDLTMSAERSRNENDQPSEMFTKDRTLRLERDWNTTTRISRYALRGKFTRSLFEDHSLVTGLDTSIQKNDETRIRNEQSGTAAPTHLVETFEPKITRLAGFVQDEWSINKQLSIYLGTRWEGVQTDSQGTGLANTSSRNHVLSPVAQTLYKLPGKSGRQLRLALTRTYKAPTLEQLTAKRYESPLNTRFAPDSSGNPNLRPELANGIDITYEHFWAPGALFSINASKRSITDYIRTKLEEDAPDHWLYHPLNDGAAEVRSLEAELKFPLKALSPTAPGVDLRASVHRNWSQVSTVPGPNNRLDAQTPMSASLGVDYKNKKGDLSLGTSLAYQGGGWVQISEFQSQRQQSKRALDAYALWKFDSRVQLRLSLANILNTRNTSERLYQNAEGLSRQTSFQPDYTRTGLNLEIKL</sequence>
<feature type="signal peptide" evidence="14">
    <location>
        <begin position="1"/>
        <end position="22"/>
    </location>
</feature>
<dbReference type="AlphaFoldDB" id="A0A4Y9SP94"/>
<dbReference type="InterPro" id="IPR012910">
    <property type="entry name" value="Plug_dom"/>
</dbReference>
<keyword evidence="10 11" id="KW-0998">Cell outer membrane</keyword>
<dbReference type="GO" id="GO:0009279">
    <property type="term" value="C:cell outer membrane"/>
    <property type="evidence" value="ECO:0007669"/>
    <property type="project" value="UniProtKB-SubCell"/>
</dbReference>
<dbReference type="CDD" id="cd01347">
    <property type="entry name" value="ligand_gated_channel"/>
    <property type="match status" value="1"/>
</dbReference>
<evidence type="ECO:0000256" key="8">
    <source>
        <dbReference type="ARBA" id="ARBA00023136"/>
    </source>
</evidence>
<dbReference type="OrthoDB" id="8671598at2"/>
<dbReference type="InterPro" id="IPR037066">
    <property type="entry name" value="Plug_dom_sf"/>
</dbReference>
<dbReference type="EMBL" id="SPUM01000152">
    <property type="protein sequence ID" value="TFW27327.1"/>
    <property type="molecule type" value="Genomic_DNA"/>
</dbReference>
<dbReference type="PANTHER" id="PTHR30069:SF29">
    <property type="entry name" value="HEMOGLOBIN AND HEMOGLOBIN-HAPTOGLOBIN-BINDING PROTEIN 1-RELATED"/>
    <property type="match status" value="1"/>
</dbReference>
<evidence type="ECO:0000259" key="16">
    <source>
        <dbReference type="Pfam" id="PF07715"/>
    </source>
</evidence>
<dbReference type="InterPro" id="IPR036942">
    <property type="entry name" value="Beta-barrel_TonB_sf"/>
</dbReference>
<evidence type="ECO:0000256" key="13">
    <source>
        <dbReference type="SAM" id="MobiDB-lite"/>
    </source>
</evidence>
<keyword evidence="4 11" id="KW-1134">Transmembrane beta strand</keyword>
<accession>A0A4Y9SP94</accession>
<organism evidence="17 18">
    <name type="scientific">Massilia horti</name>
    <dbReference type="NCBI Taxonomy" id="2562153"/>
    <lineage>
        <taxon>Bacteria</taxon>
        <taxon>Pseudomonadati</taxon>
        <taxon>Pseudomonadota</taxon>
        <taxon>Betaproteobacteria</taxon>
        <taxon>Burkholderiales</taxon>
        <taxon>Oxalobacteraceae</taxon>
        <taxon>Telluria group</taxon>
        <taxon>Massilia</taxon>
    </lineage>
</organism>
<keyword evidence="5 11" id="KW-0812">Transmembrane</keyword>
<dbReference type="RefSeq" id="WP_135192233.1">
    <property type="nucleotide sequence ID" value="NZ_SPUM01000152.1"/>
</dbReference>
<keyword evidence="3 11" id="KW-0813">Transport</keyword>
<evidence type="ECO:0000256" key="4">
    <source>
        <dbReference type="ARBA" id="ARBA00022452"/>
    </source>
</evidence>
<dbReference type="Gene3D" id="2.40.170.20">
    <property type="entry name" value="TonB-dependent receptor, beta-barrel domain"/>
    <property type="match status" value="1"/>
</dbReference>
<dbReference type="PROSITE" id="PS52016">
    <property type="entry name" value="TONB_DEPENDENT_REC_3"/>
    <property type="match status" value="1"/>
</dbReference>
<evidence type="ECO:0000256" key="3">
    <source>
        <dbReference type="ARBA" id="ARBA00022448"/>
    </source>
</evidence>
<dbReference type="GO" id="GO:0015344">
    <property type="term" value="F:siderophore uptake transmembrane transporter activity"/>
    <property type="evidence" value="ECO:0007669"/>
    <property type="project" value="TreeGrafter"/>
</dbReference>
<dbReference type="Pfam" id="PF07715">
    <property type="entry name" value="Plug"/>
    <property type="match status" value="1"/>
</dbReference>
<evidence type="ECO:0000256" key="10">
    <source>
        <dbReference type="ARBA" id="ARBA00023237"/>
    </source>
</evidence>
<feature type="domain" description="TonB-dependent receptor plug" evidence="16">
    <location>
        <begin position="68"/>
        <end position="162"/>
    </location>
</feature>
<evidence type="ECO:0000313" key="18">
    <source>
        <dbReference type="Proteomes" id="UP000297258"/>
    </source>
</evidence>
<comment type="subcellular location">
    <subcellularLocation>
        <location evidence="1 11">Cell outer membrane</location>
        <topology evidence="1 11">Multi-pass membrane protein</topology>
    </subcellularLocation>
</comment>
<evidence type="ECO:0000259" key="15">
    <source>
        <dbReference type="Pfam" id="PF00593"/>
    </source>
</evidence>
<keyword evidence="8 11" id="KW-0472">Membrane</keyword>
<evidence type="ECO:0000256" key="12">
    <source>
        <dbReference type="RuleBase" id="RU003357"/>
    </source>
</evidence>
<evidence type="ECO:0000256" key="5">
    <source>
        <dbReference type="ARBA" id="ARBA00022692"/>
    </source>
</evidence>
<evidence type="ECO:0000256" key="11">
    <source>
        <dbReference type="PROSITE-ProRule" id="PRU01360"/>
    </source>
</evidence>
<keyword evidence="18" id="KW-1185">Reference proteome</keyword>
<dbReference type="InterPro" id="IPR000531">
    <property type="entry name" value="Beta-barrel_TonB"/>
</dbReference>